<keyword evidence="4 5" id="KW-0653">Protein transport</keyword>
<proteinExistence type="inferred from homology"/>
<dbReference type="Pfam" id="PF01749">
    <property type="entry name" value="IBB"/>
    <property type="match status" value="1"/>
</dbReference>
<dbReference type="GO" id="GO:0006606">
    <property type="term" value="P:protein import into nucleus"/>
    <property type="evidence" value="ECO:0007669"/>
    <property type="project" value="InterPro"/>
</dbReference>
<feature type="repeat" description="ARM" evidence="6">
    <location>
        <begin position="165"/>
        <end position="207"/>
    </location>
</feature>
<dbReference type="InterPro" id="IPR024931">
    <property type="entry name" value="Importin_alpha"/>
</dbReference>
<dbReference type="Pfam" id="PF00514">
    <property type="entry name" value="Arm"/>
    <property type="match status" value="6"/>
</dbReference>
<dbReference type="Gene3D" id="1.20.5.690">
    <property type="entry name" value="Importin-alpha, importin-beta-binding domain"/>
    <property type="match status" value="1"/>
</dbReference>
<evidence type="ECO:0000256" key="2">
    <source>
        <dbReference type="ARBA" id="ARBA00022448"/>
    </source>
</evidence>
<keyword evidence="3" id="KW-0677">Repeat</keyword>
<evidence type="ECO:0000259" key="7">
    <source>
        <dbReference type="PROSITE" id="PS51214"/>
    </source>
</evidence>
<evidence type="ECO:0000256" key="1">
    <source>
        <dbReference type="ARBA" id="ARBA00010394"/>
    </source>
</evidence>
<evidence type="ECO:0000256" key="6">
    <source>
        <dbReference type="PROSITE-ProRule" id="PRU00259"/>
    </source>
</evidence>
<dbReference type="PROSITE" id="PS50176">
    <property type="entry name" value="ARM_REPEAT"/>
    <property type="match status" value="2"/>
</dbReference>
<dbReference type="Proteomes" id="UP000242875">
    <property type="component" value="Unassembled WGS sequence"/>
</dbReference>
<evidence type="ECO:0000256" key="4">
    <source>
        <dbReference type="ARBA" id="ARBA00022927"/>
    </source>
</evidence>
<dbReference type="GO" id="GO:0005737">
    <property type="term" value="C:cytoplasm"/>
    <property type="evidence" value="ECO:0007669"/>
    <property type="project" value="InterPro"/>
</dbReference>
<feature type="repeat" description="ARM" evidence="6">
    <location>
        <begin position="123"/>
        <end position="165"/>
    </location>
</feature>
<evidence type="ECO:0000256" key="5">
    <source>
        <dbReference type="PIRNR" id="PIRNR005673"/>
    </source>
</evidence>
<reference evidence="8 9" key="1">
    <citation type="journal article" date="2017" name="Mycologia">
        <title>Bifiguratus adelaidae, gen. et sp. nov., a new member of Mucoromycotina in endophytic and soil-dwelling habitats.</title>
        <authorList>
            <person name="Torres-Cruz T.J."/>
            <person name="Billingsley Tobias T.L."/>
            <person name="Almatruk M."/>
            <person name="Hesse C."/>
            <person name="Kuske C.R."/>
            <person name="Desiro A."/>
            <person name="Benucci G.M."/>
            <person name="Bonito G."/>
            <person name="Stajich J.E."/>
            <person name="Dunlap C."/>
            <person name="Arnold A.E."/>
            <person name="Porras-Alfaro A."/>
        </authorList>
    </citation>
    <scope>NUCLEOTIDE SEQUENCE [LARGE SCALE GENOMIC DNA]</scope>
    <source>
        <strain evidence="8 9">AZ0501</strain>
    </source>
</reference>
<dbReference type="AlphaFoldDB" id="A0A261XWK8"/>
<name>A0A261XWK8_9FUNG</name>
<dbReference type="GO" id="GO:0061608">
    <property type="term" value="F:nuclear import signal receptor activity"/>
    <property type="evidence" value="ECO:0007669"/>
    <property type="project" value="InterPro"/>
</dbReference>
<dbReference type="InterPro" id="IPR036975">
    <property type="entry name" value="Importin-a_IBB_sf"/>
</dbReference>
<dbReference type="InterPro" id="IPR032413">
    <property type="entry name" value="Arm_3"/>
</dbReference>
<dbReference type="Pfam" id="PF16186">
    <property type="entry name" value="Arm_3"/>
    <property type="match status" value="1"/>
</dbReference>
<keyword evidence="9" id="KW-1185">Reference proteome</keyword>
<evidence type="ECO:0000313" key="8">
    <source>
        <dbReference type="EMBL" id="OZJ02743.1"/>
    </source>
</evidence>
<comment type="similarity">
    <text evidence="1 5">Belongs to the importin alpha family.</text>
</comment>
<dbReference type="PROSITE" id="PS51214">
    <property type="entry name" value="IBB"/>
    <property type="match status" value="1"/>
</dbReference>
<organism evidence="8 9">
    <name type="scientific">Bifiguratus adelaidae</name>
    <dbReference type="NCBI Taxonomy" id="1938954"/>
    <lineage>
        <taxon>Eukaryota</taxon>
        <taxon>Fungi</taxon>
        <taxon>Fungi incertae sedis</taxon>
        <taxon>Mucoromycota</taxon>
        <taxon>Mucoromycotina</taxon>
        <taxon>Endogonomycetes</taxon>
        <taxon>Endogonales</taxon>
        <taxon>Endogonales incertae sedis</taxon>
        <taxon>Bifiguratus</taxon>
    </lineage>
</organism>
<protein>
    <recommendedName>
        <fullName evidence="5">Importin subunit alpha</fullName>
    </recommendedName>
</protein>
<dbReference type="EMBL" id="MVBO01000128">
    <property type="protein sequence ID" value="OZJ02743.1"/>
    <property type="molecule type" value="Genomic_DNA"/>
</dbReference>
<dbReference type="Gene3D" id="1.25.10.10">
    <property type="entry name" value="Leucine-rich Repeat Variant"/>
    <property type="match status" value="1"/>
</dbReference>
<evidence type="ECO:0000256" key="3">
    <source>
        <dbReference type="ARBA" id="ARBA00022737"/>
    </source>
</evidence>
<sequence>MERPRAREKLRLPQSVRRSFNREDVRRRKEVEQIQIRKQKREEHLFKRRNIRLNSEDEASTQNNSDVEVAMEGFDAEFAAKVPALYTGLSSESPDMVHWAVSEIQRFLSRVRDPPIDQVIENNMVPLLVNLLSNPNELIQFEAAWALSNIASGTSKQTQTVIDAMAVPKLVKLLHSPNDNLREQAVWALGNIAGDSEKARDYVLDCGAMSPILAILQQYTSVSMVMNATWALSNLCGKDIPRPKWLQISPAIPILAKLIYSLEEDILVNACQCLVDISSGDETHIQQVVKAGVCRRITELLDHQSTCVRDTALKVVGNIASGNDNQTQMLINSGVLAYLKQMLTVPDRRRVREVCWILSNIAAGNASQIQTIIDASIFPTLIHLLRTEADAKIRLEACWAISNATSAYETRPEQVHYLVAEGCIPSLCDCLTSKNNKMVARSLEALSRILRAGKTVQERTNAPYNIYAYYVEENGGMDLISDLQMHDNPDIYRLASHVLDSYFTDGVMEDEPSIQEPLSLSH</sequence>
<dbReference type="InterPro" id="IPR000225">
    <property type="entry name" value="Armadillo"/>
</dbReference>
<comment type="caution">
    <text evidence="8">The sequence shown here is derived from an EMBL/GenBank/DDBJ whole genome shotgun (WGS) entry which is preliminary data.</text>
</comment>
<dbReference type="InterPro" id="IPR011989">
    <property type="entry name" value="ARM-like"/>
</dbReference>
<feature type="domain" description="IBB" evidence="7">
    <location>
        <begin position="1"/>
        <end position="58"/>
    </location>
</feature>
<dbReference type="OrthoDB" id="29145at2759"/>
<dbReference type="InterPro" id="IPR016024">
    <property type="entry name" value="ARM-type_fold"/>
</dbReference>
<gene>
    <name evidence="8" type="ORF">BZG36_04667</name>
</gene>
<keyword evidence="2 5" id="KW-0813">Transport</keyword>
<dbReference type="PANTHER" id="PTHR23316">
    <property type="entry name" value="IMPORTIN ALPHA"/>
    <property type="match status" value="1"/>
</dbReference>
<dbReference type="PIRSF" id="PIRSF005673">
    <property type="entry name" value="Importin_alpha"/>
    <property type="match status" value="1"/>
</dbReference>
<accession>A0A261XWK8</accession>
<dbReference type="SUPFAM" id="SSF48371">
    <property type="entry name" value="ARM repeat"/>
    <property type="match status" value="1"/>
</dbReference>
<dbReference type="InterPro" id="IPR002652">
    <property type="entry name" value="Importin-a_IBB"/>
</dbReference>
<dbReference type="SMART" id="SM00185">
    <property type="entry name" value="ARM"/>
    <property type="match status" value="8"/>
</dbReference>
<evidence type="ECO:0000313" key="9">
    <source>
        <dbReference type="Proteomes" id="UP000242875"/>
    </source>
</evidence>